<protein>
    <submittedName>
        <fullName evidence="7">Bifunctional Zinc finger</fullName>
    </submittedName>
</protein>
<dbReference type="Pfam" id="PF00642">
    <property type="entry name" value="zf-CCCH"/>
    <property type="match status" value="1"/>
</dbReference>
<evidence type="ECO:0000256" key="3">
    <source>
        <dbReference type="ARBA" id="ARBA00022771"/>
    </source>
</evidence>
<evidence type="ECO:0000256" key="1">
    <source>
        <dbReference type="ARBA" id="ARBA00022723"/>
    </source>
</evidence>
<dbReference type="KEGG" id="bdw:94336549"/>
<feature type="domain" description="C3H1-type" evidence="6">
    <location>
        <begin position="62"/>
        <end position="90"/>
    </location>
</feature>
<feature type="zinc finger region" description="C3H1-type" evidence="5">
    <location>
        <begin position="99"/>
        <end position="125"/>
    </location>
</feature>
<feature type="domain" description="C3H1-type" evidence="6">
    <location>
        <begin position="24"/>
        <end position="54"/>
    </location>
</feature>
<dbReference type="PANTHER" id="PTHR12547:SF18">
    <property type="entry name" value="PROTEIN TIS11"/>
    <property type="match status" value="1"/>
</dbReference>
<keyword evidence="2" id="KW-0677">Repeat</keyword>
<evidence type="ECO:0000259" key="6">
    <source>
        <dbReference type="PROSITE" id="PS50103"/>
    </source>
</evidence>
<dbReference type="GO" id="GO:0003729">
    <property type="term" value="F:mRNA binding"/>
    <property type="evidence" value="ECO:0007669"/>
    <property type="project" value="InterPro"/>
</dbReference>
<dbReference type="AlphaFoldDB" id="A0AAD9PLY8"/>
<dbReference type="Gene3D" id="3.30.1370.210">
    <property type="match status" value="1"/>
</dbReference>
<proteinExistence type="predicted"/>
<accession>A0AAD9PLY8</accession>
<dbReference type="PROSITE" id="PS50103">
    <property type="entry name" value="ZF_C3H1"/>
    <property type="match status" value="3"/>
</dbReference>
<evidence type="ECO:0000256" key="2">
    <source>
        <dbReference type="ARBA" id="ARBA00022737"/>
    </source>
</evidence>
<evidence type="ECO:0000256" key="4">
    <source>
        <dbReference type="ARBA" id="ARBA00022833"/>
    </source>
</evidence>
<dbReference type="Proteomes" id="UP001214638">
    <property type="component" value="Unassembled WGS sequence"/>
</dbReference>
<name>A0AAD9PLY8_9APIC</name>
<dbReference type="Gene3D" id="4.10.1000.10">
    <property type="entry name" value="Zinc finger, CCCH-type"/>
    <property type="match status" value="1"/>
</dbReference>
<organism evidence="7 8">
    <name type="scientific">Babesia duncani</name>
    <dbReference type="NCBI Taxonomy" id="323732"/>
    <lineage>
        <taxon>Eukaryota</taxon>
        <taxon>Sar</taxon>
        <taxon>Alveolata</taxon>
        <taxon>Apicomplexa</taxon>
        <taxon>Aconoidasida</taxon>
        <taxon>Piroplasmida</taxon>
        <taxon>Babesiidae</taxon>
        <taxon>Babesia</taxon>
    </lineage>
</organism>
<evidence type="ECO:0000313" key="8">
    <source>
        <dbReference type="Proteomes" id="UP001214638"/>
    </source>
</evidence>
<dbReference type="InterPro" id="IPR045877">
    <property type="entry name" value="ZFP36-like"/>
</dbReference>
<feature type="domain" description="C3H1-type" evidence="6">
    <location>
        <begin position="99"/>
        <end position="125"/>
    </location>
</feature>
<evidence type="ECO:0000313" key="7">
    <source>
        <dbReference type="EMBL" id="KAK2197001.1"/>
    </source>
</evidence>
<dbReference type="PANTHER" id="PTHR12547">
    <property type="entry name" value="CCCH ZINC FINGER/TIS11-RELATED"/>
    <property type="match status" value="1"/>
</dbReference>
<keyword evidence="4 5" id="KW-0862">Zinc</keyword>
<dbReference type="GeneID" id="94336549"/>
<dbReference type="RefSeq" id="XP_067803843.1">
    <property type="nucleotide sequence ID" value="XM_067947279.1"/>
</dbReference>
<gene>
    <name evidence="7" type="ORF">BdWA1_002251</name>
</gene>
<keyword evidence="3 5" id="KW-0863">Zinc-finger</keyword>
<keyword evidence="8" id="KW-1185">Reference proteome</keyword>
<dbReference type="EMBL" id="JALLKP010000002">
    <property type="protein sequence ID" value="KAK2197001.1"/>
    <property type="molecule type" value="Genomic_DNA"/>
</dbReference>
<dbReference type="InterPro" id="IPR000571">
    <property type="entry name" value="Znf_CCCH"/>
</dbReference>
<reference evidence="7" key="1">
    <citation type="journal article" date="2023" name="Nat. Microbiol.">
        <title>Babesia duncani multi-omics identifies virulence factors and drug targets.</title>
        <authorList>
            <person name="Singh P."/>
            <person name="Lonardi S."/>
            <person name="Liang Q."/>
            <person name="Vydyam P."/>
            <person name="Khabirova E."/>
            <person name="Fang T."/>
            <person name="Gihaz S."/>
            <person name="Thekkiniath J."/>
            <person name="Munshi M."/>
            <person name="Abel S."/>
            <person name="Ciampossin L."/>
            <person name="Batugedara G."/>
            <person name="Gupta M."/>
            <person name="Lu X.M."/>
            <person name="Lenz T."/>
            <person name="Chakravarty S."/>
            <person name="Cornillot E."/>
            <person name="Hu Y."/>
            <person name="Ma W."/>
            <person name="Gonzalez L.M."/>
            <person name="Sanchez S."/>
            <person name="Estrada K."/>
            <person name="Sanchez-Flores A."/>
            <person name="Montero E."/>
            <person name="Harb O.S."/>
            <person name="Le Roch K.G."/>
            <person name="Mamoun C.B."/>
        </authorList>
    </citation>
    <scope>NUCLEOTIDE SEQUENCE</scope>
    <source>
        <strain evidence="7">WA1</strain>
    </source>
</reference>
<dbReference type="SUPFAM" id="SSF90229">
    <property type="entry name" value="CCCH zinc finger"/>
    <property type="match status" value="1"/>
</dbReference>
<feature type="zinc finger region" description="C3H1-type" evidence="5">
    <location>
        <begin position="24"/>
        <end position="54"/>
    </location>
</feature>
<feature type="zinc finger region" description="C3H1-type" evidence="5">
    <location>
        <begin position="62"/>
        <end position="90"/>
    </location>
</feature>
<evidence type="ECO:0000256" key="5">
    <source>
        <dbReference type="PROSITE-ProRule" id="PRU00723"/>
    </source>
</evidence>
<comment type="caution">
    <text evidence="7">The sequence shown here is derived from an EMBL/GenBank/DDBJ whole genome shotgun (WGS) entry which is preliminary data.</text>
</comment>
<dbReference type="InterPro" id="IPR036855">
    <property type="entry name" value="Znf_CCCH_sf"/>
</dbReference>
<keyword evidence="1 5" id="KW-0479">Metal-binding</keyword>
<sequence>MEISRGSIKYPVPREVRMLSVDQFYKTKMCPYMNKPEGCIRSKRSQCPYAHCEAELRARPNLIKTTMCKMHMRNCCPKKTEECKYAHEFSELRHTDSVYKTFVCKFWLRGYCRVGAYCRFAHGSTDIRPSSTEFLNSLDSTSTMDSLSDNPNEFLRIASQQVIESGGLKKTIKRGYSGNSGLYLNGTGDSPSLDTLIEKEDDDSFCLMHYHLQKYVDACTNTFKMNYYFKSLGDGLGC</sequence>
<dbReference type="GO" id="GO:0008270">
    <property type="term" value="F:zinc ion binding"/>
    <property type="evidence" value="ECO:0007669"/>
    <property type="project" value="UniProtKB-KW"/>
</dbReference>
<dbReference type="SMART" id="SM00356">
    <property type="entry name" value="ZnF_C3H1"/>
    <property type="match status" value="3"/>
</dbReference>